<dbReference type="PROSITE" id="PS50157">
    <property type="entry name" value="ZINC_FINGER_C2H2_2"/>
    <property type="match status" value="1"/>
</dbReference>
<accession>A0A8R1YU33</accession>
<reference evidence="2" key="2">
    <citation type="submission" date="2022-06" db="UniProtKB">
        <authorList>
            <consortium name="EnsemblMetazoa"/>
        </authorList>
    </citation>
    <scope>IDENTIFICATION</scope>
    <source>
        <strain evidence="2">PS312</strain>
    </source>
</reference>
<protein>
    <submittedName>
        <fullName evidence="2">Zinc finger protein</fullName>
    </submittedName>
</protein>
<dbReference type="SUPFAM" id="SSF57667">
    <property type="entry name" value="beta-beta-alpha zinc fingers"/>
    <property type="match status" value="1"/>
</dbReference>
<sequence length="233" mass="26582">MNRHRRQAEIWENGAVQQGCSTAAPVELERNEVDHDNQHHREPLFSSFRKIAVPPLDLRKIKHDERHFIYEADRVRIGQIRGELAPPNMRELAQPNMNYCPILTDLRSLRCFDDLRNNKHDILHLILEDQPEVSSSSPLSSRCSTSSSEEDEPSSESSSASAGDSPSENGALRVTPGLIFECEICGRRFAHRANWARHKETHKANEEQKKVQCDLCGKMLAPCSLLYHKKTHL</sequence>
<feature type="compositionally biased region" description="Low complexity" evidence="1">
    <location>
        <begin position="134"/>
        <end position="147"/>
    </location>
</feature>
<name>A0A2A6CUX6_PRIPA</name>
<dbReference type="Pfam" id="PF00096">
    <property type="entry name" value="zf-C2H2"/>
    <property type="match status" value="1"/>
</dbReference>
<evidence type="ECO:0000313" key="2">
    <source>
        <dbReference type="EnsemblMetazoa" id="PPA36426.1"/>
    </source>
</evidence>
<evidence type="ECO:0000256" key="1">
    <source>
        <dbReference type="SAM" id="MobiDB-lite"/>
    </source>
</evidence>
<dbReference type="PROSITE" id="PS00028">
    <property type="entry name" value="ZINC_FINGER_C2H2_1"/>
    <property type="match status" value="1"/>
</dbReference>
<evidence type="ECO:0000313" key="3">
    <source>
        <dbReference type="Proteomes" id="UP000005239"/>
    </source>
</evidence>
<accession>A0A2A6CUX6</accession>
<dbReference type="AlphaFoldDB" id="A0A2A6CUX6"/>
<dbReference type="SMART" id="SM00355">
    <property type="entry name" value="ZnF_C2H2"/>
    <property type="match status" value="2"/>
</dbReference>
<dbReference type="Gene3D" id="3.30.160.60">
    <property type="entry name" value="Classic Zinc Finger"/>
    <property type="match status" value="1"/>
</dbReference>
<proteinExistence type="predicted"/>
<organism evidence="2 3">
    <name type="scientific">Pristionchus pacificus</name>
    <name type="common">Parasitic nematode worm</name>
    <dbReference type="NCBI Taxonomy" id="54126"/>
    <lineage>
        <taxon>Eukaryota</taxon>
        <taxon>Metazoa</taxon>
        <taxon>Ecdysozoa</taxon>
        <taxon>Nematoda</taxon>
        <taxon>Chromadorea</taxon>
        <taxon>Rhabditida</taxon>
        <taxon>Rhabditina</taxon>
        <taxon>Diplogasteromorpha</taxon>
        <taxon>Diplogasteroidea</taxon>
        <taxon>Neodiplogasteridae</taxon>
        <taxon>Pristionchus</taxon>
    </lineage>
</organism>
<dbReference type="Proteomes" id="UP000005239">
    <property type="component" value="Unassembled WGS sequence"/>
</dbReference>
<reference evidence="3" key="1">
    <citation type="journal article" date="2008" name="Nat. Genet.">
        <title>The Pristionchus pacificus genome provides a unique perspective on nematode lifestyle and parasitism.</title>
        <authorList>
            <person name="Dieterich C."/>
            <person name="Clifton S.W."/>
            <person name="Schuster L.N."/>
            <person name="Chinwalla A."/>
            <person name="Delehaunty K."/>
            <person name="Dinkelacker I."/>
            <person name="Fulton L."/>
            <person name="Fulton R."/>
            <person name="Godfrey J."/>
            <person name="Minx P."/>
            <person name="Mitreva M."/>
            <person name="Roeseler W."/>
            <person name="Tian H."/>
            <person name="Witte H."/>
            <person name="Yang S.P."/>
            <person name="Wilson R.K."/>
            <person name="Sommer R.J."/>
        </authorList>
    </citation>
    <scope>NUCLEOTIDE SEQUENCE [LARGE SCALE GENOMIC DNA]</scope>
    <source>
        <strain evidence="3">PS312</strain>
    </source>
</reference>
<dbReference type="InterPro" id="IPR013087">
    <property type="entry name" value="Znf_C2H2_type"/>
</dbReference>
<dbReference type="EnsemblMetazoa" id="PPA36426.1">
    <property type="protein sequence ID" value="PPA36426.1"/>
    <property type="gene ID" value="WBGene00274795"/>
</dbReference>
<feature type="region of interest" description="Disordered" evidence="1">
    <location>
        <begin position="133"/>
        <end position="170"/>
    </location>
</feature>
<gene>
    <name evidence="2" type="primary">WBGene00274795</name>
</gene>
<keyword evidence="3" id="KW-1185">Reference proteome</keyword>
<feature type="compositionally biased region" description="Low complexity" evidence="1">
    <location>
        <begin position="155"/>
        <end position="168"/>
    </location>
</feature>
<dbReference type="InterPro" id="IPR036236">
    <property type="entry name" value="Znf_C2H2_sf"/>
</dbReference>